<sequence length="248" mass="27387">MTSPTATAAEYPRAAQDSNEGRSARSTIQYPSAPRIVPDELPTVDEPTQQHPVAMNHGDGQWIPEVLLFRNDIRPKVDSRLAYGSESRAIALPAFTCMTVTPAHLWGAVGNPVLVGENDPTTLTDSGNSVLAGGNDRKRVHFEQAFDPATEPSVMRMIIRTDTDNIIIADAGQGRSYVTVVDVQRAVINWMKETRTRSCANNLTRRFSKRLRMVDGDGADVEVEVWVWKGLRSLSTDMVHWQLCLGEA</sequence>
<protein>
    <submittedName>
        <fullName evidence="2">Uncharacterized protein</fullName>
    </submittedName>
</protein>
<feature type="region of interest" description="Disordered" evidence="1">
    <location>
        <begin position="1"/>
        <end position="57"/>
    </location>
</feature>
<gene>
    <name evidence="2" type="ORF">Agabi119p4_1071</name>
</gene>
<organism evidence="2 3">
    <name type="scientific">Agaricus bisporus var. burnettii</name>
    <dbReference type="NCBI Taxonomy" id="192524"/>
    <lineage>
        <taxon>Eukaryota</taxon>
        <taxon>Fungi</taxon>
        <taxon>Dikarya</taxon>
        <taxon>Basidiomycota</taxon>
        <taxon>Agaricomycotina</taxon>
        <taxon>Agaricomycetes</taxon>
        <taxon>Agaricomycetidae</taxon>
        <taxon>Agaricales</taxon>
        <taxon>Agaricineae</taxon>
        <taxon>Agaricaceae</taxon>
        <taxon>Agaricus</taxon>
    </lineage>
</organism>
<name>A0A8H7FC43_AGABI</name>
<proteinExistence type="predicted"/>
<evidence type="ECO:0000256" key="1">
    <source>
        <dbReference type="SAM" id="MobiDB-lite"/>
    </source>
</evidence>
<reference evidence="2 3" key="1">
    <citation type="journal article" name="Sci. Rep.">
        <title>Telomere-to-telomere assembled and centromere annotated genomes of the two main subspecies of the button mushroom Agaricus bisporus reveal especially polymorphic chromosome ends.</title>
        <authorList>
            <person name="Sonnenberg A.S.M."/>
            <person name="Sedaghat-Telgerd N."/>
            <person name="Lavrijssen B."/>
            <person name="Ohm R.A."/>
            <person name="Hendrickx P.M."/>
            <person name="Scholtmeijer K."/>
            <person name="Baars J.J.P."/>
            <person name="van Peer A."/>
        </authorList>
    </citation>
    <scope>NUCLEOTIDE SEQUENCE [LARGE SCALE GENOMIC DNA]</scope>
    <source>
        <strain evidence="2 3">H119_p4</strain>
    </source>
</reference>
<dbReference type="EMBL" id="JABXXO010000001">
    <property type="protein sequence ID" value="KAF7784906.1"/>
    <property type="molecule type" value="Genomic_DNA"/>
</dbReference>
<evidence type="ECO:0000313" key="3">
    <source>
        <dbReference type="Proteomes" id="UP000629468"/>
    </source>
</evidence>
<comment type="caution">
    <text evidence="2">The sequence shown here is derived from an EMBL/GenBank/DDBJ whole genome shotgun (WGS) entry which is preliminary data.</text>
</comment>
<dbReference type="AlphaFoldDB" id="A0A8H7FC43"/>
<dbReference type="Proteomes" id="UP000629468">
    <property type="component" value="Unassembled WGS sequence"/>
</dbReference>
<accession>A0A8H7FC43</accession>
<evidence type="ECO:0000313" key="2">
    <source>
        <dbReference type="EMBL" id="KAF7784906.1"/>
    </source>
</evidence>